<dbReference type="AlphaFoldDB" id="A0A6A3JKJ2"/>
<dbReference type="EMBL" id="QXFT01001790">
    <property type="protein sequence ID" value="KAE9310325.1"/>
    <property type="molecule type" value="Genomic_DNA"/>
</dbReference>
<evidence type="ECO:0000313" key="3">
    <source>
        <dbReference type="Proteomes" id="UP000434957"/>
    </source>
</evidence>
<dbReference type="Proteomes" id="UP000434957">
    <property type="component" value="Unassembled WGS sequence"/>
</dbReference>
<comment type="caution">
    <text evidence="1">The sequence shown here is derived from an EMBL/GenBank/DDBJ whole genome shotgun (WGS) entry which is preliminary data.</text>
</comment>
<evidence type="ECO:0000313" key="2">
    <source>
        <dbReference type="EMBL" id="KAE9310325.1"/>
    </source>
</evidence>
<evidence type="ECO:0000313" key="1">
    <source>
        <dbReference type="EMBL" id="KAE8995121.1"/>
    </source>
</evidence>
<evidence type="ECO:0000313" key="4">
    <source>
        <dbReference type="Proteomes" id="UP000435112"/>
    </source>
</evidence>
<gene>
    <name evidence="1" type="ORF">PR002_g19721</name>
    <name evidence="2" type="ORF">PR003_g20297</name>
</gene>
<organism evidence="1 4">
    <name type="scientific">Phytophthora rubi</name>
    <dbReference type="NCBI Taxonomy" id="129364"/>
    <lineage>
        <taxon>Eukaryota</taxon>
        <taxon>Sar</taxon>
        <taxon>Stramenopiles</taxon>
        <taxon>Oomycota</taxon>
        <taxon>Peronosporomycetes</taxon>
        <taxon>Peronosporales</taxon>
        <taxon>Peronosporaceae</taxon>
        <taxon>Phytophthora</taxon>
    </lineage>
</organism>
<accession>A0A6A3JKJ2</accession>
<keyword evidence="3" id="KW-1185">Reference proteome</keyword>
<protein>
    <submittedName>
        <fullName evidence="1">Uncharacterized protein</fullName>
    </submittedName>
</protein>
<reference evidence="1 4" key="1">
    <citation type="submission" date="2018-09" db="EMBL/GenBank/DDBJ databases">
        <title>Genomic investigation of the strawberry pathogen Phytophthora fragariae indicates pathogenicity is determined by transcriptional variation in three key races.</title>
        <authorList>
            <person name="Adams T.M."/>
            <person name="Armitage A.D."/>
            <person name="Sobczyk M.K."/>
            <person name="Bates H.J."/>
            <person name="Dunwell J.M."/>
            <person name="Nellist C.F."/>
            <person name="Harrison R.J."/>
        </authorList>
    </citation>
    <scope>NUCLEOTIDE SEQUENCE [LARGE SCALE GENOMIC DNA]</scope>
    <source>
        <strain evidence="1 4">SCRP324</strain>
        <strain evidence="2 3">SCRP333</strain>
    </source>
</reference>
<sequence length="160" mass="17008">MHVLVAIGFTVSRHAPAPLQTDTLLIGSLAFTLHVVTAFPHAARRPGITNCAALACAREPALPAGGRWPQRPLSSLEPRTPPGWALPSGSWPPTPSRCAPATCAGRLPPPPRTTRRLGRGLVHGSLEVPLDLGLVGAQLITTSSMNECETLRLFINCTFR</sequence>
<proteinExistence type="predicted"/>
<dbReference type="EMBL" id="QXFU01001810">
    <property type="protein sequence ID" value="KAE8995121.1"/>
    <property type="molecule type" value="Genomic_DNA"/>
</dbReference>
<dbReference type="Proteomes" id="UP000435112">
    <property type="component" value="Unassembled WGS sequence"/>
</dbReference>
<name>A0A6A3JKJ2_9STRA</name>